<dbReference type="RefSeq" id="XP_066831226.1">
    <property type="nucleotide sequence ID" value="XM_066974492.1"/>
</dbReference>
<sequence length="605" mass="69401">MNRIDKRSVRSKLEHYRDFLKDKGLPHEHLLSDNKVPWYLRKHHEQAYLRLGLPNNKPSQPRVISSAINFDNSVITRAFYIFMTMMAVVIILAALSFGLREYLLNLRRRQCSGNSCNQKFSEWNLSQLKITKKDDDMQSLSNVIQDGEKIAEDSGNADTGLTKFNDGFMGSDKSQSQFGLRRFDLESRIVSAISTISDKNSSANTGGFSDKSITKYRKKYMPLLPNLNERDLTAPETKKYSLEEMLKLNVIKTSNISYGQAIGKQKLRMSKLISSSVALPATRFRNAWNASRMISEIKVILSESQCTMEKTLAALQLCSIGRGDTLLDNPNIFLHAFNECIEELVDSSSIFDTLANCPVTLKVLIFECLFTYCWSHNKILDYESRYAAMKEQFRAWNIHSPSVQSKTTIFKILCNLQLGMYTVGTENDDCEFKLGLLTRTFIFQSMCNDYINYIPLITRAVELANRDEIVYFFFQITKLLVAKHRKCCMNEIIQDPSLELKALIESGIQSFHSERVRRKAYEIYETLLEDHSVVQAWNIELNSEEKSMMSPLPLSSEYVEKYFTPTIPEAENSTEKELPQLDNDSSDSWKTGLWTNNKSIPTITK</sequence>
<reference evidence="3 4" key="1">
    <citation type="submission" date="2024-03" db="EMBL/GenBank/DDBJ databases">
        <authorList>
            <person name="Brejova B."/>
        </authorList>
    </citation>
    <scope>NUCLEOTIDE SEQUENCE [LARGE SCALE GENOMIC DNA]</scope>
    <source>
        <strain evidence="3 4">CBS 14171</strain>
    </source>
</reference>
<organism evidence="3 4">
    <name type="scientific">Lodderomyces beijingensis</name>
    <dbReference type="NCBI Taxonomy" id="1775926"/>
    <lineage>
        <taxon>Eukaryota</taxon>
        <taxon>Fungi</taxon>
        <taxon>Dikarya</taxon>
        <taxon>Ascomycota</taxon>
        <taxon>Saccharomycotina</taxon>
        <taxon>Pichiomycetes</taxon>
        <taxon>Debaryomycetaceae</taxon>
        <taxon>Candida/Lodderomyces clade</taxon>
        <taxon>Lodderomyces</taxon>
    </lineage>
</organism>
<dbReference type="Proteomes" id="UP001497383">
    <property type="component" value="Chromosome 5"/>
</dbReference>
<feature type="compositionally biased region" description="Polar residues" evidence="1">
    <location>
        <begin position="582"/>
        <end position="605"/>
    </location>
</feature>
<dbReference type="EMBL" id="OZ022409">
    <property type="protein sequence ID" value="CAK9440188.1"/>
    <property type="molecule type" value="Genomic_DNA"/>
</dbReference>
<keyword evidence="2" id="KW-0812">Transmembrane</keyword>
<proteinExistence type="predicted"/>
<feature type="region of interest" description="Disordered" evidence="1">
    <location>
        <begin position="569"/>
        <end position="605"/>
    </location>
</feature>
<keyword evidence="2" id="KW-1133">Transmembrane helix</keyword>
<evidence type="ECO:0000256" key="2">
    <source>
        <dbReference type="SAM" id="Phobius"/>
    </source>
</evidence>
<gene>
    <name evidence="3" type="ORF">LODBEIA_P42880</name>
</gene>
<evidence type="ECO:0000256" key="1">
    <source>
        <dbReference type="SAM" id="MobiDB-lite"/>
    </source>
</evidence>
<feature type="transmembrane region" description="Helical" evidence="2">
    <location>
        <begin position="78"/>
        <end position="99"/>
    </location>
</feature>
<evidence type="ECO:0000313" key="3">
    <source>
        <dbReference type="EMBL" id="CAK9440188.1"/>
    </source>
</evidence>
<keyword evidence="4" id="KW-1185">Reference proteome</keyword>
<accession>A0ABP0ZPJ5</accession>
<dbReference type="GeneID" id="92209484"/>
<evidence type="ECO:0000313" key="4">
    <source>
        <dbReference type="Proteomes" id="UP001497383"/>
    </source>
</evidence>
<protein>
    <submittedName>
        <fullName evidence="3">Uncharacterized protein</fullName>
    </submittedName>
</protein>
<keyword evidence="2" id="KW-0472">Membrane</keyword>
<name>A0ABP0ZPJ5_9ASCO</name>